<dbReference type="SUPFAM" id="SSF53098">
    <property type="entry name" value="Ribonuclease H-like"/>
    <property type="match status" value="1"/>
</dbReference>
<reference evidence="15 16" key="1">
    <citation type="submission" date="2016-01" db="EMBL/GenBank/DDBJ databases">
        <title>Genome sequence of the yeast Holleya sinecauda.</title>
        <authorList>
            <person name="Dietrich F.S."/>
        </authorList>
    </citation>
    <scope>NUCLEOTIDE SEQUENCE [LARGE SCALE GENOMIC DNA]</scope>
    <source>
        <strain evidence="15 16">ATCC 58844</strain>
    </source>
</reference>
<dbReference type="InterPro" id="IPR006941">
    <property type="entry name" value="RNase_CAF1"/>
</dbReference>
<accession>A0A109UYY8</accession>
<dbReference type="InterPro" id="IPR012337">
    <property type="entry name" value="RNaseH-like_sf"/>
</dbReference>
<keyword evidence="11" id="KW-0694">RNA-binding</keyword>
<keyword evidence="10" id="KW-0269">Exonuclease</keyword>
<dbReference type="AlphaFoldDB" id="A0A109UYY8"/>
<comment type="similarity">
    <text evidence="4">Belongs to the CAF1 family.</text>
</comment>
<proteinExistence type="inferred from homology"/>
<dbReference type="EMBL" id="CP014244">
    <property type="protein sequence ID" value="AMD20580.1"/>
    <property type="molecule type" value="Genomic_DNA"/>
</dbReference>
<dbReference type="GO" id="GO:0004535">
    <property type="term" value="F:poly(A)-specific ribonuclease activity"/>
    <property type="evidence" value="ECO:0007669"/>
    <property type="project" value="UniProtKB-EC"/>
</dbReference>
<keyword evidence="6" id="KW-0963">Cytoplasm</keyword>
<evidence type="ECO:0000313" key="15">
    <source>
        <dbReference type="EMBL" id="AMD20580.1"/>
    </source>
</evidence>
<keyword evidence="14" id="KW-0539">Nucleus</keyword>
<evidence type="ECO:0000256" key="1">
    <source>
        <dbReference type="ARBA" id="ARBA00001663"/>
    </source>
</evidence>
<keyword evidence="7" id="KW-0540">Nuclease</keyword>
<evidence type="ECO:0000256" key="11">
    <source>
        <dbReference type="ARBA" id="ARBA00022884"/>
    </source>
</evidence>
<comment type="catalytic activity">
    <reaction evidence="1">
        <text>Exonucleolytic cleavage of poly(A) to 5'-AMP.</text>
        <dbReference type="EC" id="3.1.13.4"/>
    </reaction>
</comment>
<dbReference type="OrthoDB" id="1164111at2759"/>
<evidence type="ECO:0000256" key="10">
    <source>
        <dbReference type="ARBA" id="ARBA00022839"/>
    </source>
</evidence>
<organism evidence="15 16">
    <name type="scientific">Eremothecium sinecaudum</name>
    <dbReference type="NCBI Taxonomy" id="45286"/>
    <lineage>
        <taxon>Eukaryota</taxon>
        <taxon>Fungi</taxon>
        <taxon>Dikarya</taxon>
        <taxon>Ascomycota</taxon>
        <taxon>Saccharomycotina</taxon>
        <taxon>Saccharomycetes</taxon>
        <taxon>Saccharomycetales</taxon>
        <taxon>Saccharomycetaceae</taxon>
        <taxon>Eremothecium</taxon>
    </lineage>
</organism>
<dbReference type="Gene3D" id="3.30.420.10">
    <property type="entry name" value="Ribonuclease H-like superfamily/Ribonuclease H"/>
    <property type="match status" value="1"/>
</dbReference>
<keyword evidence="9" id="KW-0378">Hydrolase</keyword>
<dbReference type="InterPro" id="IPR039637">
    <property type="entry name" value="CNOT7/CNOT8/Pop2"/>
</dbReference>
<name>A0A109UYY8_9SACH</name>
<dbReference type="GO" id="GO:0003723">
    <property type="term" value="F:RNA binding"/>
    <property type="evidence" value="ECO:0007669"/>
    <property type="project" value="UniProtKB-KW"/>
</dbReference>
<sequence>MQSISSQAAGFPDGDQFYLRQQAQQAHSAQQQAAGLPQMFSPQVNQARLINQQQQQQLLHGIDNGQDLQATYLLKQKMEAVNAAFGHQQQTIQPQQTQQQLLANGLLTGPPGVSMVQPGVGGMAPPPGTLPPQLPLNASVHATSLGLPTAPIIHHSNQLLVREVWANNLTAEFASIRRLVDQYDHIALTTEFVGTIVRPIGNFRSKNDYHYQTMRTNIDLLNPVQIGISLSDAQGNKPDNTPSTWQFNFHFDLTKEMVSPESLDLLKKSGVLFEKHQNNGVEPYEFAQLLIDSGLVLSESVTWLSFHAAYDFGFLINILTNLPMPNNKEDYEFWVQKFMPNFYDLNVINKSVQELKQQRTKQLQQSQQYSVESLADEVGIPRFPIFNTTGGQSLLALLTFTRLSKFPFKLPNGSTDLAQFNNSIYGINKN</sequence>
<dbReference type="Proteomes" id="UP000243052">
    <property type="component" value="Chromosome iv"/>
</dbReference>
<dbReference type="GO" id="GO:0005634">
    <property type="term" value="C:nucleus"/>
    <property type="evidence" value="ECO:0007669"/>
    <property type="project" value="UniProtKB-SubCell"/>
</dbReference>
<dbReference type="GO" id="GO:0046872">
    <property type="term" value="F:metal ion binding"/>
    <property type="evidence" value="ECO:0007669"/>
    <property type="project" value="UniProtKB-KW"/>
</dbReference>
<dbReference type="RefSeq" id="XP_017987576.1">
    <property type="nucleotide sequence ID" value="XM_018131846.1"/>
</dbReference>
<evidence type="ECO:0000256" key="6">
    <source>
        <dbReference type="ARBA" id="ARBA00022490"/>
    </source>
</evidence>
<evidence type="ECO:0000256" key="3">
    <source>
        <dbReference type="ARBA" id="ARBA00004496"/>
    </source>
</evidence>
<keyword evidence="16" id="KW-1185">Reference proteome</keyword>
<keyword evidence="8" id="KW-0479">Metal-binding</keyword>
<dbReference type="FunFam" id="3.30.420.10:FF:000107">
    <property type="entry name" value="Poly(A) ribonuclease POP2"/>
    <property type="match status" value="1"/>
</dbReference>
<evidence type="ECO:0000256" key="5">
    <source>
        <dbReference type="ARBA" id="ARBA00012161"/>
    </source>
</evidence>
<gene>
    <name evidence="15" type="ORF">AW171_hschr42478</name>
</gene>
<evidence type="ECO:0000256" key="8">
    <source>
        <dbReference type="ARBA" id="ARBA00022723"/>
    </source>
</evidence>
<evidence type="ECO:0000313" key="16">
    <source>
        <dbReference type="Proteomes" id="UP000243052"/>
    </source>
</evidence>
<evidence type="ECO:0000256" key="7">
    <source>
        <dbReference type="ARBA" id="ARBA00022722"/>
    </source>
</evidence>
<keyword evidence="13" id="KW-0804">Transcription</keyword>
<dbReference type="InterPro" id="IPR036397">
    <property type="entry name" value="RNaseH_sf"/>
</dbReference>
<evidence type="ECO:0000256" key="13">
    <source>
        <dbReference type="ARBA" id="ARBA00023163"/>
    </source>
</evidence>
<evidence type="ECO:0000256" key="9">
    <source>
        <dbReference type="ARBA" id="ARBA00022801"/>
    </source>
</evidence>
<dbReference type="PANTHER" id="PTHR10797">
    <property type="entry name" value="CCR4-NOT TRANSCRIPTION COMPLEX SUBUNIT"/>
    <property type="match status" value="1"/>
</dbReference>
<dbReference type="GO" id="GO:0030014">
    <property type="term" value="C:CCR4-NOT complex"/>
    <property type="evidence" value="ECO:0007669"/>
    <property type="project" value="InterPro"/>
</dbReference>
<dbReference type="GeneID" id="28723831"/>
<dbReference type="GO" id="GO:0005737">
    <property type="term" value="C:cytoplasm"/>
    <property type="evidence" value="ECO:0007669"/>
    <property type="project" value="UniProtKB-SubCell"/>
</dbReference>
<dbReference type="Pfam" id="PF04857">
    <property type="entry name" value="CAF1"/>
    <property type="match status" value="1"/>
</dbReference>
<evidence type="ECO:0000256" key="4">
    <source>
        <dbReference type="ARBA" id="ARBA00008372"/>
    </source>
</evidence>
<dbReference type="EC" id="3.1.13.4" evidence="5"/>
<protein>
    <recommendedName>
        <fullName evidence="5">poly(A)-specific ribonuclease</fullName>
        <ecNumber evidence="5">3.1.13.4</ecNumber>
    </recommendedName>
</protein>
<comment type="subcellular location">
    <subcellularLocation>
        <location evidence="3">Cytoplasm</location>
    </subcellularLocation>
    <subcellularLocation>
        <location evidence="2">Nucleus</location>
    </subcellularLocation>
</comment>
<evidence type="ECO:0000256" key="2">
    <source>
        <dbReference type="ARBA" id="ARBA00004123"/>
    </source>
</evidence>
<keyword evidence="12" id="KW-0805">Transcription regulation</keyword>
<dbReference type="STRING" id="45286.A0A109UYY8"/>
<evidence type="ECO:0000256" key="12">
    <source>
        <dbReference type="ARBA" id="ARBA00023015"/>
    </source>
</evidence>
<evidence type="ECO:0000256" key="14">
    <source>
        <dbReference type="ARBA" id="ARBA00023242"/>
    </source>
</evidence>